<evidence type="ECO:0000313" key="1">
    <source>
        <dbReference type="EMBL" id="CAI9734236.1"/>
    </source>
</evidence>
<keyword evidence="2" id="KW-1185">Reference proteome</keyword>
<dbReference type="EMBL" id="OX597828">
    <property type="protein sequence ID" value="CAI9734236.1"/>
    <property type="molecule type" value="Genomic_DNA"/>
</dbReference>
<organism evidence="1 2">
    <name type="scientific">Octopus vulgaris</name>
    <name type="common">Common octopus</name>
    <dbReference type="NCBI Taxonomy" id="6645"/>
    <lineage>
        <taxon>Eukaryota</taxon>
        <taxon>Metazoa</taxon>
        <taxon>Spiralia</taxon>
        <taxon>Lophotrochozoa</taxon>
        <taxon>Mollusca</taxon>
        <taxon>Cephalopoda</taxon>
        <taxon>Coleoidea</taxon>
        <taxon>Octopodiformes</taxon>
        <taxon>Octopoda</taxon>
        <taxon>Incirrata</taxon>
        <taxon>Octopodidae</taxon>
        <taxon>Octopus</taxon>
    </lineage>
</organism>
<evidence type="ECO:0000313" key="2">
    <source>
        <dbReference type="Proteomes" id="UP001162480"/>
    </source>
</evidence>
<dbReference type="AlphaFoldDB" id="A0AA36BGY3"/>
<gene>
    <name evidence="1" type="ORF">OCTVUL_1B011991</name>
</gene>
<protein>
    <submittedName>
        <fullName evidence="1">Uncharacterized protein</fullName>
    </submittedName>
</protein>
<reference evidence="1" key="1">
    <citation type="submission" date="2023-08" db="EMBL/GenBank/DDBJ databases">
        <authorList>
            <person name="Alioto T."/>
            <person name="Alioto T."/>
            <person name="Gomez Garrido J."/>
        </authorList>
    </citation>
    <scope>NUCLEOTIDE SEQUENCE</scope>
</reference>
<proteinExistence type="predicted"/>
<name>A0AA36BGY3_OCTVU</name>
<accession>A0AA36BGY3</accession>
<sequence>MNEDKIKEMCRKGYLRRTQQLLQSKLNGCYEIRAINSVLKLSVTSGYFAAMKLTAAKESYGAIEKKKPYRIVSLQLFRRFYDIYRTNSRVARISGMNLFGGIHEHHLVAHHGKNGSLPYNRDSRKRRNDSVIGTLLEFFPHSEFP</sequence>
<dbReference type="Proteomes" id="UP001162480">
    <property type="component" value="Chromosome 15"/>
</dbReference>